<dbReference type="InterPro" id="IPR052929">
    <property type="entry name" value="RNase_H-like_EbsB-rel"/>
</dbReference>
<sequence length="128" mass="14660">MVLDTDKFHWFLVICWALWNRRCKKLAERESDDSLQLIDKTRQYFATFKEANEKQAKSSGVSQNAQWNPPSTGKIKINFDGATFKDPIGAGDGLIARDHNGHCGAWNHKFATSINEASMLKLWHFECQ</sequence>
<reference evidence="1" key="2">
    <citation type="journal article" date="2024" name="Plant">
        <title>Genomic evolution and insights into agronomic trait innovations of Sesamum species.</title>
        <authorList>
            <person name="Miao H."/>
            <person name="Wang L."/>
            <person name="Qu L."/>
            <person name="Liu H."/>
            <person name="Sun Y."/>
            <person name="Le M."/>
            <person name="Wang Q."/>
            <person name="Wei S."/>
            <person name="Zheng Y."/>
            <person name="Lin W."/>
            <person name="Duan Y."/>
            <person name="Cao H."/>
            <person name="Xiong S."/>
            <person name="Wang X."/>
            <person name="Wei L."/>
            <person name="Li C."/>
            <person name="Ma Q."/>
            <person name="Ju M."/>
            <person name="Zhao R."/>
            <person name="Li G."/>
            <person name="Mu C."/>
            <person name="Tian Q."/>
            <person name="Mei H."/>
            <person name="Zhang T."/>
            <person name="Gao T."/>
            <person name="Zhang H."/>
        </authorList>
    </citation>
    <scope>NUCLEOTIDE SEQUENCE</scope>
    <source>
        <strain evidence="1">G02</strain>
    </source>
</reference>
<dbReference type="PANTHER" id="PTHR47074:SF48">
    <property type="entry name" value="POLYNUCLEOTIDYL TRANSFERASE, RIBONUCLEASE H-LIKE SUPERFAMILY PROTEIN"/>
    <property type="match status" value="1"/>
</dbReference>
<dbReference type="PANTHER" id="PTHR47074">
    <property type="entry name" value="BNAC02G40300D PROTEIN"/>
    <property type="match status" value="1"/>
</dbReference>
<dbReference type="EMBL" id="JACGWJ010000019">
    <property type="protein sequence ID" value="KAL0345635.1"/>
    <property type="molecule type" value="Genomic_DNA"/>
</dbReference>
<comment type="caution">
    <text evidence="1">The sequence shown here is derived from an EMBL/GenBank/DDBJ whole genome shotgun (WGS) entry which is preliminary data.</text>
</comment>
<evidence type="ECO:0000313" key="1">
    <source>
        <dbReference type="EMBL" id="KAL0345635.1"/>
    </source>
</evidence>
<proteinExistence type="predicted"/>
<dbReference type="AlphaFoldDB" id="A0AAW2NQ47"/>
<evidence type="ECO:0008006" key="2">
    <source>
        <dbReference type="Google" id="ProtNLM"/>
    </source>
</evidence>
<accession>A0AAW2NQ47</accession>
<protein>
    <recommendedName>
        <fullName evidence="2">RNase H type-1 domain-containing protein</fullName>
    </recommendedName>
</protein>
<name>A0AAW2NQ47_SESRA</name>
<organism evidence="1">
    <name type="scientific">Sesamum radiatum</name>
    <name type="common">Black benniseed</name>
    <dbReference type="NCBI Taxonomy" id="300843"/>
    <lineage>
        <taxon>Eukaryota</taxon>
        <taxon>Viridiplantae</taxon>
        <taxon>Streptophyta</taxon>
        <taxon>Embryophyta</taxon>
        <taxon>Tracheophyta</taxon>
        <taxon>Spermatophyta</taxon>
        <taxon>Magnoliopsida</taxon>
        <taxon>eudicotyledons</taxon>
        <taxon>Gunneridae</taxon>
        <taxon>Pentapetalae</taxon>
        <taxon>asterids</taxon>
        <taxon>lamiids</taxon>
        <taxon>Lamiales</taxon>
        <taxon>Pedaliaceae</taxon>
        <taxon>Sesamum</taxon>
    </lineage>
</organism>
<gene>
    <name evidence="1" type="ORF">Sradi_4394800</name>
</gene>
<reference evidence="1" key="1">
    <citation type="submission" date="2020-06" db="EMBL/GenBank/DDBJ databases">
        <authorList>
            <person name="Li T."/>
            <person name="Hu X."/>
            <person name="Zhang T."/>
            <person name="Song X."/>
            <person name="Zhang H."/>
            <person name="Dai N."/>
            <person name="Sheng W."/>
            <person name="Hou X."/>
            <person name="Wei L."/>
        </authorList>
    </citation>
    <scope>NUCLEOTIDE SEQUENCE</scope>
    <source>
        <strain evidence="1">G02</strain>
        <tissue evidence="1">Leaf</tissue>
    </source>
</reference>